<evidence type="ECO:0000256" key="1">
    <source>
        <dbReference type="SAM" id="Phobius"/>
    </source>
</evidence>
<organism evidence="2 3">
    <name type="scientific">Canavalia gladiata</name>
    <name type="common">Sword bean</name>
    <name type="synonym">Dolichos gladiatus</name>
    <dbReference type="NCBI Taxonomy" id="3824"/>
    <lineage>
        <taxon>Eukaryota</taxon>
        <taxon>Viridiplantae</taxon>
        <taxon>Streptophyta</taxon>
        <taxon>Embryophyta</taxon>
        <taxon>Tracheophyta</taxon>
        <taxon>Spermatophyta</taxon>
        <taxon>Magnoliopsida</taxon>
        <taxon>eudicotyledons</taxon>
        <taxon>Gunneridae</taxon>
        <taxon>Pentapetalae</taxon>
        <taxon>rosids</taxon>
        <taxon>fabids</taxon>
        <taxon>Fabales</taxon>
        <taxon>Fabaceae</taxon>
        <taxon>Papilionoideae</taxon>
        <taxon>50 kb inversion clade</taxon>
        <taxon>NPAAA clade</taxon>
        <taxon>indigoferoid/millettioid clade</taxon>
        <taxon>Phaseoleae</taxon>
        <taxon>Canavalia</taxon>
    </lineage>
</organism>
<sequence length="71" mass="8506">MPLIYSNADTLKRRKERRGNSACVVQLRYWYVTLFAVALYMLCMYFFIEFAIVFRVPKITIKIIAMVRHII</sequence>
<keyword evidence="1" id="KW-0812">Transmembrane</keyword>
<keyword evidence="1" id="KW-1133">Transmembrane helix</keyword>
<dbReference type="EMBL" id="JAYMYQ010000011">
    <property type="protein sequence ID" value="KAK7305164.1"/>
    <property type="molecule type" value="Genomic_DNA"/>
</dbReference>
<dbReference type="Proteomes" id="UP001367508">
    <property type="component" value="Unassembled WGS sequence"/>
</dbReference>
<reference evidence="2 3" key="1">
    <citation type="submission" date="2024-01" db="EMBL/GenBank/DDBJ databases">
        <title>The genomes of 5 underutilized Papilionoideae crops provide insights into root nodulation and disease resistanc.</title>
        <authorList>
            <person name="Jiang F."/>
        </authorList>
    </citation>
    <scope>NUCLEOTIDE SEQUENCE [LARGE SCALE GENOMIC DNA]</scope>
    <source>
        <strain evidence="2">LVBAO_FW01</strain>
        <tissue evidence="2">Leaves</tissue>
    </source>
</reference>
<evidence type="ECO:0000313" key="2">
    <source>
        <dbReference type="EMBL" id="KAK7305164.1"/>
    </source>
</evidence>
<comment type="caution">
    <text evidence="2">The sequence shown here is derived from an EMBL/GenBank/DDBJ whole genome shotgun (WGS) entry which is preliminary data.</text>
</comment>
<dbReference type="AlphaFoldDB" id="A0AAN9PP43"/>
<proteinExistence type="predicted"/>
<name>A0AAN9PP43_CANGL</name>
<protein>
    <submittedName>
        <fullName evidence="2">Uncharacterized protein</fullName>
    </submittedName>
</protein>
<gene>
    <name evidence="2" type="ORF">VNO77_43064</name>
</gene>
<keyword evidence="1" id="KW-0472">Membrane</keyword>
<feature type="transmembrane region" description="Helical" evidence="1">
    <location>
        <begin position="29"/>
        <end position="54"/>
    </location>
</feature>
<keyword evidence="3" id="KW-1185">Reference proteome</keyword>
<accession>A0AAN9PP43</accession>
<evidence type="ECO:0000313" key="3">
    <source>
        <dbReference type="Proteomes" id="UP001367508"/>
    </source>
</evidence>